<dbReference type="Gene3D" id="1.20.120.20">
    <property type="entry name" value="Apolipoprotein"/>
    <property type="match status" value="1"/>
</dbReference>
<reference evidence="2 3" key="1">
    <citation type="submission" date="2024-07" db="EMBL/GenBank/DDBJ databases">
        <authorList>
            <person name="Akdeniz Z."/>
        </authorList>
    </citation>
    <scope>NUCLEOTIDE SEQUENCE [LARGE SCALE GENOMIC DNA]</scope>
</reference>
<evidence type="ECO:0000313" key="3">
    <source>
        <dbReference type="Proteomes" id="UP001642409"/>
    </source>
</evidence>
<evidence type="ECO:0000313" key="2">
    <source>
        <dbReference type="EMBL" id="CAL5997339.1"/>
    </source>
</evidence>
<gene>
    <name evidence="2" type="ORF">HINF_LOCUS15198</name>
</gene>
<sequence length="1066" mass="117431">MQTKDIAIKHKNILIDTQITQQSIIVTTINNDHNFALFGFNNNLQQIQQSVINITVGFNLYNGALICFQCDISIANSITVFIASGQFLSGLVFNSAQTIQLQNTSIQYRFTSSYSAGLIFNLSNQISSFDLTTVNILGYNTISTNQAQFILVLNIHQNVNISQVQICQEIAMFVTESKFISFSTPVQQYCKSICEVNTYYIYGICADQPINSDYVVGNETFVCIQNAVFDGNQCICKEDHVLNGSVCVNVSQSLTNIYKRIESLSNVETDMNTVFQLINNLNQSLETELNNIQQDMVKMYNQVESHLFNNISTVNSKLDSNCNELDKRIFNNISTLQQELIYSNVNIQQQINSSAQQLSNAILNTNSLLNTSTATLNKSILELNQTLIQNISQQNSNMQNIQSQLQSNINSNFTTLDQRLASNITQKDLQIQQLTDSLAFVTSIVMNTVEQELWFECQQQLYTFKVFDLASATNTIQSSDFASGFAFDTQVIQNAFLDVQSISSSFTLFKTQSAFLNIKVQLNDISFGTGAMLSPSSSIQINQLAVVSKVGTQVTINVGVVLSILQQTATVTNITNLLLNINMNPSSAGIISMINAVNGQLIIKGYQILGSYSSTNTITFGVCQIQGNSNVKLNYIQISPNQFMCGNLSSYLISYSNSSNIETYHINIIIGNISRYNTMSNVIATTTEYLSFGGLITYCNTSIIKIEDIQINTYEQWDQFIKYSGQIIGYANNSISNIQMVCANEYVSSSLNSQFYMFGFVGYFNGQLTMQLLSAQCNVLPGTFTHTGIIGYVNGTQSIIMNVHIQYIMTINKGNFSGALAGMLVASEQSIYNISIIESQIESHLLVGLISAEVRNCKITNIFIISSQASGSTINEIQYSAGLIAQTGGYVQIIQCYISKIQIQSYSNYIWAISGGLFGDIYNTSMSIQQTQLLSSYISSNGSTSNSVNSGGLVGYQFDGQMNVIETQIQLTNITAFSTNQQFVGTFCGTFAGFLIRQKIFLTNSKITSVQIQIGGQQQLYAGLILGVNWTIAYTAISVSTDGINKINGGVITNCATVVTQSQSGC</sequence>
<dbReference type="EMBL" id="CAXDID020000036">
    <property type="protein sequence ID" value="CAL5997339.1"/>
    <property type="molecule type" value="Genomic_DNA"/>
</dbReference>
<organism evidence="2 3">
    <name type="scientific">Hexamita inflata</name>
    <dbReference type="NCBI Taxonomy" id="28002"/>
    <lineage>
        <taxon>Eukaryota</taxon>
        <taxon>Metamonada</taxon>
        <taxon>Diplomonadida</taxon>
        <taxon>Hexamitidae</taxon>
        <taxon>Hexamitinae</taxon>
        <taxon>Hexamita</taxon>
    </lineage>
</organism>
<evidence type="ECO:0000256" key="1">
    <source>
        <dbReference type="SAM" id="Coils"/>
    </source>
</evidence>
<accession>A0ABP1HNR7</accession>
<dbReference type="Proteomes" id="UP001642409">
    <property type="component" value="Unassembled WGS sequence"/>
</dbReference>
<name>A0ABP1HNR7_9EUKA</name>
<proteinExistence type="predicted"/>
<protein>
    <submittedName>
        <fullName evidence="2">Hypothetical_protein</fullName>
    </submittedName>
</protein>
<keyword evidence="1" id="KW-0175">Coiled coil</keyword>
<dbReference type="SUPFAM" id="SSF58113">
    <property type="entry name" value="Apolipoprotein A-I"/>
    <property type="match status" value="1"/>
</dbReference>
<keyword evidence="3" id="KW-1185">Reference proteome</keyword>
<feature type="coiled-coil region" evidence="1">
    <location>
        <begin position="275"/>
        <end position="302"/>
    </location>
</feature>
<comment type="caution">
    <text evidence="2">The sequence shown here is derived from an EMBL/GenBank/DDBJ whole genome shotgun (WGS) entry which is preliminary data.</text>
</comment>